<name>A0A2L2TW21_9HYPO</name>
<sequence length="106" mass="11818">MLPSGHDVQSTRFIKDETWGSCPNYQDAFSHALLWPNSITEAIIASHYVAVDDGIYIARGMEIRLRNTQVGCVLQMRVSDKGSLAQTHDLESQAEEAKKPTIQSKN</sequence>
<feature type="region of interest" description="Disordered" evidence="1">
    <location>
        <begin position="82"/>
        <end position="106"/>
    </location>
</feature>
<dbReference type="EMBL" id="LN649229">
    <property type="protein sequence ID" value="CEI64665.1"/>
    <property type="molecule type" value="Genomic_DNA"/>
</dbReference>
<proteinExistence type="predicted"/>
<organism evidence="2 3">
    <name type="scientific">Fusarium venenatum</name>
    <dbReference type="NCBI Taxonomy" id="56646"/>
    <lineage>
        <taxon>Eukaryota</taxon>
        <taxon>Fungi</taxon>
        <taxon>Dikarya</taxon>
        <taxon>Ascomycota</taxon>
        <taxon>Pezizomycotina</taxon>
        <taxon>Sordariomycetes</taxon>
        <taxon>Hypocreomycetidae</taxon>
        <taxon>Hypocreales</taxon>
        <taxon>Nectriaceae</taxon>
        <taxon>Fusarium</taxon>
    </lineage>
</organism>
<evidence type="ECO:0000256" key="1">
    <source>
        <dbReference type="SAM" id="MobiDB-lite"/>
    </source>
</evidence>
<dbReference type="AlphaFoldDB" id="A0A2L2TW21"/>
<dbReference type="Proteomes" id="UP000245910">
    <property type="component" value="Chromosome I"/>
</dbReference>
<evidence type="ECO:0000313" key="3">
    <source>
        <dbReference type="Proteomes" id="UP000245910"/>
    </source>
</evidence>
<accession>A0A2L2TW21</accession>
<protein>
    <submittedName>
        <fullName evidence="2">Uncharacterized protein</fullName>
    </submittedName>
</protein>
<keyword evidence="3" id="KW-1185">Reference proteome</keyword>
<feature type="compositionally biased region" description="Basic and acidic residues" evidence="1">
    <location>
        <begin position="88"/>
        <end position="99"/>
    </location>
</feature>
<evidence type="ECO:0000313" key="2">
    <source>
        <dbReference type="EMBL" id="CEI64665.1"/>
    </source>
</evidence>
<reference evidence="3" key="1">
    <citation type="submission" date="2014-10" db="EMBL/GenBank/DDBJ databases">
        <authorList>
            <person name="King R."/>
        </authorList>
    </citation>
    <scope>NUCLEOTIDE SEQUENCE [LARGE SCALE GENOMIC DNA]</scope>
    <source>
        <strain evidence="3">A3/5</strain>
    </source>
</reference>